<keyword evidence="1" id="KW-0472">Membrane</keyword>
<evidence type="ECO:0000256" key="1">
    <source>
        <dbReference type="SAM" id="Phobius"/>
    </source>
</evidence>
<dbReference type="EMBL" id="CP000115">
    <property type="protein sequence ID" value="ABA04281.1"/>
    <property type="molecule type" value="Genomic_DNA"/>
</dbReference>
<feature type="transmembrane region" description="Helical" evidence="1">
    <location>
        <begin position="80"/>
        <end position="99"/>
    </location>
</feature>
<dbReference type="Proteomes" id="UP000002531">
    <property type="component" value="Chromosome"/>
</dbReference>
<dbReference type="HOGENOM" id="CLU_1530961_0_0_5"/>
<gene>
    <name evidence="2" type="ordered locus">Nwi_1019</name>
</gene>
<keyword evidence="1" id="KW-1133">Transmembrane helix</keyword>
<organism evidence="2 3">
    <name type="scientific">Nitrobacter winogradskyi (strain ATCC 25391 / DSM 10237 / CIP 104748 / NCIMB 11846 / Nb-255)</name>
    <dbReference type="NCBI Taxonomy" id="323098"/>
    <lineage>
        <taxon>Bacteria</taxon>
        <taxon>Pseudomonadati</taxon>
        <taxon>Pseudomonadota</taxon>
        <taxon>Alphaproteobacteria</taxon>
        <taxon>Hyphomicrobiales</taxon>
        <taxon>Nitrobacteraceae</taxon>
        <taxon>Nitrobacter</taxon>
    </lineage>
</organism>
<dbReference type="KEGG" id="nwi:Nwi_1019"/>
<reference evidence="2 3" key="1">
    <citation type="journal article" date="2006" name="Appl. Environ. Microbiol.">
        <title>Genome sequence of the chemolithoautotrophic nitrite-oxidizing bacterium Nitrobacter winogradskyi Nb-255.</title>
        <authorList>
            <person name="Starkenburg S.R."/>
            <person name="Chain P.S."/>
            <person name="Sayavedra-Soto L.A."/>
            <person name="Hauser L."/>
            <person name="Land M.L."/>
            <person name="Larimer F.W."/>
            <person name="Malfatti S.A."/>
            <person name="Klotz M.G."/>
            <person name="Bottomley P.J."/>
            <person name="Arp D.J."/>
            <person name="Hickey W.J."/>
        </authorList>
    </citation>
    <scope>NUCLEOTIDE SEQUENCE [LARGE SCALE GENOMIC DNA]</scope>
    <source>
        <strain evidence="3">ATCC 25391 / DSM 10237 / CIP 104748 / NCIMB 11846 / Nb-255</strain>
    </source>
</reference>
<protein>
    <submittedName>
        <fullName evidence="2">Uncharacterized protein</fullName>
    </submittedName>
</protein>
<evidence type="ECO:0000313" key="2">
    <source>
        <dbReference type="EMBL" id="ABA04281.1"/>
    </source>
</evidence>
<dbReference type="AlphaFoldDB" id="Q3STW0"/>
<name>Q3STW0_NITWN</name>
<evidence type="ECO:0000313" key="3">
    <source>
        <dbReference type="Proteomes" id="UP000002531"/>
    </source>
</evidence>
<keyword evidence="3" id="KW-1185">Reference proteome</keyword>
<proteinExistence type="predicted"/>
<keyword evidence="1" id="KW-0812">Transmembrane</keyword>
<accession>Q3STW0</accession>
<sequence length="175" mass="19805">MESGEPRPTRFNPRDREWFLSQKSRPTRSGLSYGTGNALSGAAAVTDFFLPLRFPGRIIFLYGIPNFGLSPPLILRLLHLRPAAAVLLLSAIFFVYRSLTRISRIWIRRVGGTRIAGRTQVIGSRRRMATLRILMHIFTDTGPRFTIIAHRMRSFADCDDLNNSSASPSFLMQHD</sequence>